<dbReference type="InterPro" id="IPR052355">
    <property type="entry name" value="CENP-V-like"/>
</dbReference>
<organism evidence="5 6">
    <name type="scientific">Lyophyllum shimeji</name>
    <name type="common">Hon-shimeji</name>
    <name type="synonym">Tricholoma shimeji</name>
    <dbReference type="NCBI Taxonomy" id="47721"/>
    <lineage>
        <taxon>Eukaryota</taxon>
        <taxon>Fungi</taxon>
        <taxon>Dikarya</taxon>
        <taxon>Basidiomycota</taxon>
        <taxon>Agaricomycotina</taxon>
        <taxon>Agaricomycetes</taxon>
        <taxon>Agaricomycetidae</taxon>
        <taxon>Agaricales</taxon>
        <taxon>Tricholomatineae</taxon>
        <taxon>Lyophyllaceae</taxon>
        <taxon>Lyophyllum</taxon>
    </lineage>
</organism>
<evidence type="ECO:0000259" key="4">
    <source>
        <dbReference type="PROSITE" id="PS51891"/>
    </source>
</evidence>
<evidence type="ECO:0000313" key="5">
    <source>
        <dbReference type="EMBL" id="GLB39981.1"/>
    </source>
</evidence>
<protein>
    <recommendedName>
        <fullName evidence="4">CENP-V/GFA domain-containing protein</fullName>
    </recommendedName>
</protein>
<accession>A0A9P3PQM6</accession>
<sequence length="163" mass="17614">MSASSAAADKPTLDGSCHCGAVKFAAKSVDLADVCRCNCSICNISGRVGVPVKDGDLFVVKSDGSQFPLHIDSDRSEFPPGQSVYGRRHTQHHFCNKCGIHVFSVSDVPSFGIYIGVNVLCLDLKKIGVDIKDVSHPSKVTYCDGRSDTWERRKGEPWPGGAW</sequence>
<dbReference type="PANTHER" id="PTHR28620:SF1">
    <property type="entry name" value="CENP-V_GFA DOMAIN-CONTAINING PROTEIN"/>
    <property type="match status" value="1"/>
</dbReference>
<dbReference type="GO" id="GO:0046872">
    <property type="term" value="F:metal ion binding"/>
    <property type="evidence" value="ECO:0007669"/>
    <property type="project" value="UniProtKB-KW"/>
</dbReference>
<dbReference type="GO" id="GO:0016846">
    <property type="term" value="F:carbon-sulfur lyase activity"/>
    <property type="evidence" value="ECO:0007669"/>
    <property type="project" value="InterPro"/>
</dbReference>
<name>A0A9P3PQM6_LYOSH</name>
<evidence type="ECO:0000256" key="3">
    <source>
        <dbReference type="ARBA" id="ARBA00022833"/>
    </source>
</evidence>
<comment type="caution">
    <text evidence="5">The sequence shown here is derived from an EMBL/GenBank/DDBJ whole genome shotgun (WGS) entry which is preliminary data.</text>
</comment>
<dbReference type="PANTHER" id="PTHR28620">
    <property type="entry name" value="CENTROMERE PROTEIN V"/>
    <property type="match status" value="1"/>
</dbReference>
<dbReference type="Gene3D" id="2.170.150.70">
    <property type="match status" value="1"/>
</dbReference>
<evidence type="ECO:0000313" key="6">
    <source>
        <dbReference type="Proteomes" id="UP001063166"/>
    </source>
</evidence>
<dbReference type="InterPro" id="IPR011057">
    <property type="entry name" value="Mss4-like_sf"/>
</dbReference>
<evidence type="ECO:0000256" key="2">
    <source>
        <dbReference type="ARBA" id="ARBA00022723"/>
    </source>
</evidence>
<keyword evidence="3" id="KW-0862">Zinc</keyword>
<dbReference type="InterPro" id="IPR006913">
    <property type="entry name" value="CENP-V/GFA"/>
</dbReference>
<dbReference type="PROSITE" id="PS51891">
    <property type="entry name" value="CENP_V_GFA"/>
    <property type="match status" value="1"/>
</dbReference>
<keyword evidence="2" id="KW-0479">Metal-binding</keyword>
<dbReference type="EMBL" id="BRPK01000007">
    <property type="protein sequence ID" value="GLB39981.1"/>
    <property type="molecule type" value="Genomic_DNA"/>
</dbReference>
<gene>
    <name evidence="5" type="ORF">LshimejAT787_0704910</name>
</gene>
<feature type="domain" description="CENP-V/GFA" evidence="4">
    <location>
        <begin position="13"/>
        <end position="133"/>
    </location>
</feature>
<comment type="similarity">
    <text evidence="1">Belongs to the Gfa family.</text>
</comment>
<evidence type="ECO:0000256" key="1">
    <source>
        <dbReference type="ARBA" id="ARBA00005495"/>
    </source>
</evidence>
<dbReference type="Pfam" id="PF04828">
    <property type="entry name" value="GFA"/>
    <property type="match status" value="1"/>
</dbReference>
<keyword evidence="6" id="KW-1185">Reference proteome</keyword>
<reference evidence="5" key="1">
    <citation type="submission" date="2022-07" db="EMBL/GenBank/DDBJ databases">
        <title>The genome of Lyophyllum shimeji provides insight into the initial evolution of ectomycorrhizal fungal genome.</title>
        <authorList>
            <person name="Kobayashi Y."/>
            <person name="Shibata T."/>
            <person name="Hirakawa H."/>
            <person name="Shigenobu S."/>
            <person name="Nishiyama T."/>
            <person name="Yamada A."/>
            <person name="Hasebe M."/>
            <person name="Kawaguchi M."/>
        </authorList>
    </citation>
    <scope>NUCLEOTIDE SEQUENCE</scope>
    <source>
        <strain evidence="5">AT787</strain>
    </source>
</reference>
<dbReference type="SUPFAM" id="SSF51316">
    <property type="entry name" value="Mss4-like"/>
    <property type="match status" value="1"/>
</dbReference>
<dbReference type="AlphaFoldDB" id="A0A9P3PQM6"/>
<dbReference type="Proteomes" id="UP001063166">
    <property type="component" value="Unassembled WGS sequence"/>
</dbReference>
<dbReference type="OrthoDB" id="2993351at2759"/>
<proteinExistence type="inferred from homology"/>